<organism evidence="3">
    <name type="scientific">Salmonella enterica</name>
    <name type="common">Salmonella choleraesuis</name>
    <dbReference type="NCBI Taxonomy" id="28901"/>
    <lineage>
        <taxon>Bacteria</taxon>
        <taxon>Pseudomonadati</taxon>
        <taxon>Pseudomonadota</taxon>
        <taxon>Gammaproteobacteria</taxon>
        <taxon>Enterobacterales</taxon>
        <taxon>Enterobacteriaceae</taxon>
        <taxon>Salmonella</taxon>
    </lineage>
</organism>
<proteinExistence type="predicted"/>
<gene>
    <name evidence="4" type="ORF">A7E06_10825</name>
    <name evidence="1" type="ORF">CHC34_19055</name>
    <name evidence="3" type="ORF">KO51_08780</name>
    <name evidence="2" type="ORF">NL99_04435</name>
</gene>
<dbReference type="EMBL" id="CP030219">
    <property type="protein sequence ID" value="AXD74467.1"/>
    <property type="molecule type" value="Genomic_DNA"/>
</dbReference>
<evidence type="ECO:0000313" key="1">
    <source>
        <dbReference type="EMBL" id="AXD74467.1"/>
    </source>
</evidence>
<evidence type="ECO:0000313" key="3">
    <source>
        <dbReference type="EMBL" id="MIK91668.1"/>
    </source>
</evidence>
<dbReference type="Proteomes" id="UP000885283">
    <property type="component" value="Unassembled WGS sequence"/>
</dbReference>
<dbReference type="Proteomes" id="UP000251994">
    <property type="component" value="Chromosome"/>
</dbReference>
<accession>A0A344SHX8</accession>
<dbReference type="EMBL" id="RSMR01000006">
    <property type="protein sequence ID" value="MIK91668.1"/>
    <property type="molecule type" value="Genomic_DNA"/>
</dbReference>
<protein>
    <submittedName>
        <fullName evidence="3">Uncharacterized protein</fullName>
    </submittedName>
</protein>
<reference evidence="1 5" key="1">
    <citation type="submission" date="2018-06" db="EMBL/GenBank/DDBJ databases">
        <title>Completed Genome Sequences of 32 Strains from Various Serotypes of Salmonella enterica.</title>
        <authorList>
            <person name="Nash J.H.E."/>
            <person name="Robertson J."/>
            <person name="Bessonov K."/>
        </authorList>
    </citation>
    <scope>NUCLEOTIDE SEQUENCE [LARGE SCALE GENOMIC DNA]</scope>
    <source>
        <strain evidence="1 5">SA20021456</strain>
    </source>
</reference>
<name>A0A344SHX8_SALER</name>
<dbReference type="EMBL" id="AAACVH010000004">
    <property type="protein sequence ID" value="EAA8664336.1"/>
    <property type="molecule type" value="Genomic_DNA"/>
</dbReference>
<reference evidence="3" key="2">
    <citation type="submission" date="2018-08" db="EMBL/GenBank/DDBJ databases">
        <authorList>
            <consortium name="GenomeTrakr network: Whole genome sequencing for foodborne pathogen traceback"/>
        </authorList>
    </citation>
    <scope>NUCLEOTIDE SEQUENCE [LARGE SCALE GENOMIC DNA]</scope>
    <source>
        <strain evidence="4">CFSAN048114</strain>
        <strain evidence="3">FLUFL-1338</strain>
        <strain evidence="2">FLUFL-367</strain>
    </source>
</reference>
<evidence type="ECO:0000313" key="5">
    <source>
        <dbReference type="Proteomes" id="UP000251994"/>
    </source>
</evidence>
<evidence type="ECO:0000313" key="2">
    <source>
        <dbReference type="EMBL" id="EAA8664336.1"/>
    </source>
</evidence>
<dbReference type="AlphaFoldDB" id="A0A344SHX8"/>
<dbReference type="Proteomes" id="UP000839834">
    <property type="component" value="Unassembled WGS sequence"/>
</dbReference>
<dbReference type="EMBL" id="RSUV01000006">
    <property type="protein sequence ID" value="MIV44020.1"/>
    <property type="molecule type" value="Genomic_DNA"/>
</dbReference>
<evidence type="ECO:0000313" key="4">
    <source>
        <dbReference type="EMBL" id="MIV44020.1"/>
    </source>
</evidence>
<sequence>MTYLPVYIKLQVRSPQSLTEVKLPGIRCVCTFLQLELFRVEIGLFDVGFDKPQEFIEVA</sequence>
<dbReference type="Proteomes" id="UP000839530">
    <property type="component" value="Unassembled WGS sequence"/>
</dbReference>